<dbReference type="AlphaFoldDB" id="A0A7W8ZAH1"/>
<dbReference type="RefSeq" id="WP_204070298.1">
    <property type="nucleotide sequence ID" value="NZ_BOOS01000020.1"/>
</dbReference>
<feature type="region of interest" description="Disordered" evidence="1">
    <location>
        <begin position="401"/>
        <end position="447"/>
    </location>
</feature>
<evidence type="ECO:0000256" key="2">
    <source>
        <dbReference type="SAM" id="Phobius"/>
    </source>
</evidence>
<comment type="caution">
    <text evidence="3">The sequence shown here is derived from an EMBL/GenBank/DDBJ whole genome shotgun (WGS) entry which is preliminary data.</text>
</comment>
<feature type="transmembrane region" description="Helical" evidence="2">
    <location>
        <begin position="83"/>
        <end position="101"/>
    </location>
</feature>
<keyword evidence="2" id="KW-0812">Transmembrane</keyword>
<protein>
    <recommendedName>
        <fullName evidence="5">DUF2637 domain-containing protein</fullName>
    </recommendedName>
</protein>
<evidence type="ECO:0000313" key="3">
    <source>
        <dbReference type="EMBL" id="MBB5630315.1"/>
    </source>
</evidence>
<keyword evidence="2" id="KW-0472">Membrane</keyword>
<keyword evidence="2" id="KW-1133">Transmembrane helix</keyword>
<gene>
    <name evidence="3" type="ORF">BJ981_006079</name>
</gene>
<name>A0A7W8ZAH1_9ACTN</name>
<feature type="transmembrane region" description="Helical" evidence="2">
    <location>
        <begin position="12"/>
        <end position="33"/>
    </location>
</feature>
<dbReference type="Proteomes" id="UP000588112">
    <property type="component" value="Unassembled WGS sequence"/>
</dbReference>
<feature type="transmembrane region" description="Helical" evidence="2">
    <location>
        <begin position="53"/>
        <end position="71"/>
    </location>
</feature>
<evidence type="ECO:0000313" key="4">
    <source>
        <dbReference type="Proteomes" id="UP000588112"/>
    </source>
</evidence>
<proteinExistence type="predicted"/>
<feature type="compositionally biased region" description="Basic and acidic residues" evidence="1">
    <location>
        <begin position="407"/>
        <end position="431"/>
    </location>
</feature>
<reference evidence="3 4" key="1">
    <citation type="submission" date="2020-08" db="EMBL/GenBank/DDBJ databases">
        <title>Sequencing the genomes of 1000 actinobacteria strains.</title>
        <authorList>
            <person name="Klenk H.-P."/>
        </authorList>
    </citation>
    <scope>NUCLEOTIDE SEQUENCE [LARGE SCALE GENOMIC DNA]</scope>
    <source>
        <strain evidence="3 4">DSM 45790</strain>
    </source>
</reference>
<dbReference type="EMBL" id="JACHBR010000002">
    <property type="protein sequence ID" value="MBB5630315.1"/>
    <property type="molecule type" value="Genomic_DNA"/>
</dbReference>
<accession>A0A7W8ZAH1</accession>
<sequence>MTTYAADNPLGAAIICVSTLVALVLAYLALRAAYRAASRGYQKFAANRPAEDILTIVAASIATGVSAQGMWRFSGDVLGFDGPLRLLLFAFIEVAVITSAVRARRNMRENFSAGIDGMAVWVLTGLSAVLSSLDARSLAEAIFRLAAPLVAAWLWERGMAIERHRITGRSRIKWRFTPERAMVRMGLAEVSDRTVTEVDAHRRLTRVALAAKRARALREAGASDRKMRAALAKLDRMMDQAVEHTGLAVDAERQEALLSQIGALYNTSALIDLRPPVPWEPEQEQPAPQALPVASGRPVTYIADVDDDEDAAVTVEPAPQVVDTAQRAALMRAARQYWDKQIERRFVPRAADIARETGVSLAAAREYRALWKLEPRAHALIEAAYNEHGIIDTGTFPAIVVPDGSDAEDRPMGDEQFLSDDRPMSDDRPASEEPVLSLNGAGAAHHA</sequence>
<keyword evidence="4" id="KW-1185">Reference proteome</keyword>
<organism evidence="3 4">
    <name type="scientific">Sphaerisporangium krabiense</name>
    <dbReference type="NCBI Taxonomy" id="763782"/>
    <lineage>
        <taxon>Bacteria</taxon>
        <taxon>Bacillati</taxon>
        <taxon>Actinomycetota</taxon>
        <taxon>Actinomycetes</taxon>
        <taxon>Streptosporangiales</taxon>
        <taxon>Streptosporangiaceae</taxon>
        <taxon>Sphaerisporangium</taxon>
    </lineage>
</organism>
<evidence type="ECO:0000256" key="1">
    <source>
        <dbReference type="SAM" id="MobiDB-lite"/>
    </source>
</evidence>
<evidence type="ECO:0008006" key="5">
    <source>
        <dbReference type="Google" id="ProtNLM"/>
    </source>
</evidence>
<feature type="transmembrane region" description="Helical" evidence="2">
    <location>
        <begin position="113"/>
        <end position="131"/>
    </location>
</feature>